<organism evidence="1 2">
    <name type="scientific">Niabella drilacis (strain DSM 25811 / CCM 8410 / CCUG 62505 / LMG 26954 / E90)</name>
    <dbReference type="NCBI Taxonomy" id="1285928"/>
    <lineage>
        <taxon>Bacteria</taxon>
        <taxon>Pseudomonadati</taxon>
        <taxon>Bacteroidota</taxon>
        <taxon>Chitinophagia</taxon>
        <taxon>Chitinophagales</taxon>
        <taxon>Chitinophagaceae</taxon>
        <taxon>Niabella</taxon>
    </lineage>
</organism>
<dbReference type="STRING" id="1285928.SAMN04487894_11749"/>
<evidence type="ECO:0000313" key="2">
    <source>
        <dbReference type="Proteomes" id="UP000198757"/>
    </source>
</evidence>
<accession>A0A1G6Z468</accession>
<dbReference type="AlphaFoldDB" id="A0A1G6Z468"/>
<dbReference type="Proteomes" id="UP000198757">
    <property type="component" value="Unassembled WGS sequence"/>
</dbReference>
<protein>
    <submittedName>
        <fullName evidence="1">Uncharacterized protein</fullName>
    </submittedName>
</protein>
<keyword evidence="2" id="KW-1185">Reference proteome</keyword>
<reference evidence="2" key="1">
    <citation type="submission" date="2016-10" db="EMBL/GenBank/DDBJ databases">
        <authorList>
            <person name="Varghese N."/>
            <person name="Submissions S."/>
        </authorList>
    </citation>
    <scope>NUCLEOTIDE SEQUENCE [LARGE SCALE GENOMIC DNA]</scope>
    <source>
        <strain evidence="2">DSM 25811 / CCM 8410 / LMG 26954 / E90</strain>
    </source>
</reference>
<evidence type="ECO:0000313" key="1">
    <source>
        <dbReference type="EMBL" id="SDD97408.1"/>
    </source>
</evidence>
<gene>
    <name evidence="1" type="ORF">SAMN04487894_11749</name>
</gene>
<proteinExistence type="predicted"/>
<dbReference type="EMBL" id="FMZO01000017">
    <property type="protein sequence ID" value="SDD97408.1"/>
    <property type="molecule type" value="Genomic_DNA"/>
</dbReference>
<name>A0A1G6Z468_NIADE</name>
<sequence>MFFVTSVKRKIMVRLHPQYITDTAGEQLVVLTKAEYNALMEELDEAMDVLLYDQAMREDDGARISLDDYLKKRETKDD</sequence>